<reference evidence="1" key="1">
    <citation type="submission" date="2020-05" db="EMBL/GenBank/DDBJ databases">
        <authorList>
            <person name="Chiriac C."/>
            <person name="Salcher M."/>
            <person name="Ghai R."/>
            <person name="Kavagutti S V."/>
        </authorList>
    </citation>
    <scope>NUCLEOTIDE SEQUENCE</scope>
</reference>
<dbReference type="Gene3D" id="1.10.3230.30">
    <property type="entry name" value="Phage gp6-like head-tail connector protein"/>
    <property type="match status" value="1"/>
</dbReference>
<evidence type="ECO:0000313" key="1">
    <source>
        <dbReference type="EMBL" id="CAB5207044.1"/>
    </source>
</evidence>
<dbReference type="CDD" id="cd08054">
    <property type="entry name" value="gp6"/>
    <property type="match status" value="1"/>
</dbReference>
<gene>
    <name evidence="1" type="ORF">UFOVP183_18</name>
</gene>
<dbReference type="NCBIfam" id="TIGR01560">
    <property type="entry name" value="put_DNA_pack"/>
    <property type="match status" value="1"/>
</dbReference>
<proteinExistence type="predicted"/>
<dbReference type="InterPro" id="IPR006450">
    <property type="entry name" value="Phage_HK97_gp6-like"/>
</dbReference>
<organism evidence="1">
    <name type="scientific">uncultured Caudovirales phage</name>
    <dbReference type="NCBI Taxonomy" id="2100421"/>
    <lineage>
        <taxon>Viruses</taxon>
        <taxon>Duplodnaviria</taxon>
        <taxon>Heunggongvirae</taxon>
        <taxon>Uroviricota</taxon>
        <taxon>Caudoviricetes</taxon>
        <taxon>Peduoviridae</taxon>
        <taxon>Maltschvirus</taxon>
        <taxon>Maltschvirus maltsch</taxon>
    </lineage>
</organism>
<dbReference type="EMBL" id="LR798226">
    <property type="protein sequence ID" value="CAB5207044.1"/>
    <property type="molecule type" value="Genomic_DNA"/>
</dbReference>
<sequence>MSVNDYQQGAPFGAQTRNPFNYVKAEQIGRDSVTPWLTLEEITQQLNLFGDESQDSYLSGLEVATRQAIEDYLGMSIFSLSYRVWYGSESLAASPLCLDLPEVSQNFYPSQAGVQIDEVGYYNDSFPPVYTVIASSNYYYDPSGNKVILNSLPTSINSVMTAPIMVTYSTAANPLSAYPVIKQAGLLLLTHLYNNRSNTTDNLLREIPFGVASLLRNYKPLIM</sequence>
<accession>A0A6J7WHN3</accession>
<name>A0A6J7WHN3_9CAUD</name>
<protein>
    <submittedName>
        <fullName evidence="1">Gp6 domain containing protein</fullName>
    </submittedName>
</protein>